<keyword evidence="5 6" id="KW-0472">Membrane</keyword>
<feature type="non-terminal residue" evidence="7">
    <location>
        <position position="168"/>
    </location>
</feature>
<protein>
    <recommendedName>
        <fullName evidence="9">ABC transporter permease</fullName>
    </recommendedName>
</protein>
<evidence type="ECO:0000256" key="6">
    <source>
        <dbReference type="SAM" id="Phobius"/>
    </source>
</evidence>
<dbReference type="PANTHER" id="PTHR32196:SF72">
    <property type="entry name" value="RIBOSE IMPORT PERMEASE PROTEIN RBSC"/>
    <property type="match status" value="1"/>
</dbReference>
<dbReference type="InterPro" id="IPR001851">
    <property type="entry name" value="ABC_transp_permease"/>
</dbReference>
<dbReference type="PANTHER" id="PTHR32196">
    <property type="entry name" value="ABC TRANSPORTER PERMEASE PROTEIN YPHD-RELATED-RELATED"/>
    <property type="match status" value="1"/>
</dbReference>
<dbReference type="Pfam" id="PF02653">
    <property type="entry name" value="BPD_transp_2"/>
    <property type="match status" value="1"/>
</dbReference>
<keyword evidence="8" id="KW-1185">Reference proteome</keyword>
<evidence type="ECO:0000256" key="1">
    <source>
        <dbReference type="ARBA" id="ARBA00004651"/>
    </source>
</evidence>
<feature type="transmembrane region" description="Helical" evidence="6">
    <location>
        <begin position="101"/>
        <end position="124"/>
    </location>
</feature>
<feature type="transmembrane region" description="Helical" evidence="6">
    <location>
        <begin position="59"/>
        <end position="89"/>
    </location>
</feature>
<feature type="transmembrane region" description="Helical" evidence="6">
    <location>
        <begin position="26"/>
        <end position="47"/>
    </location>
</feature>
<sequence>MPSEPRSRLARGLRRGWRSLIQRQELVVAVLLFLFGILLSMSTSTFFTATNLMNIALSFSWYVIAAFGALMVIIVGGIDLSVGAVMALAGMIGAMALDVGLPLPLALVCGLGSGALVGLINGLLVGRTGLPPFMVTLGTMGITRGVVLSLTSGTPVMNLSPGFRYLGQ</sequence>
<reference evidence="7 8" key="1">
    <citation type="submission" date="2015-09" db="EMBL/GenBank/DDBJ databases">
        <title>Draft genome sequence of Kouleothrix aurantiaca JCM 19913.</title>
        <authorList>
            <person name="Hemp J."/>
        </authorList>
    </citation>
    <scope>NUCLEOTIDE SEQUENCE [LARGE SCALE GENOMIC DNA]</scope>
    <source>
        <strain evidence="7 8">COM-B</strain>
    </source>
</reference>
<keyword evidence="3 6" id="KW-0812">Transmembrane</keyword>
<organism evidence="7 8">
    <name type="scientific">Kouleothrix aurantiaca</name>
    <dbReference type="NCBI Taxonomy" id="186479"/>
    <lineage>
        <taxon>Bacteria</taxon>
        <taxon>Bacillati</taxon>
        <taxon>Chloroflexota</taxon>
        <taxon>Chloroflexia</taxon>
        <taxon>Chloroflexales</taxon>
        <taxon>Roseiflexineae</taxon>
        <taxon>Roseiflexaceae</taxon>
        <taxon>Kouleothrix</taxon>
    </lineage>
</organism>
<dbReference type="GO" id="GO:0005886">
    <property type="term" value="C:plasma membrane"/>
    <property type="evidence" value="ECO:0007669"/>
    <property type="project" value="UniProtKB-SubCell"/>
</dbReference>
<evidence type="ECO:0000256" key="5">
    <source>
        <dbReference type="ARBA" id="ARBA00023136"/>
    </source>
</evidence>
<proteinExistence type="predicted"/>
<name>A0A0P9D6U6_9CHLR</name>
<dbReference type="Proteomes" id="UP000050509">
    <property type="component" value="Unassembled WGS sequence"/>
</dbReference>
<comment type="subcellular location">
    <subcellularLocation>
        <location evidence="1">Cell membrane</location>
        <topology evidence="1">Multi-pass membrane protein</topology>
    </subcellularLocation>
</comment>
<keyword evidence="4 6" id="KW-1133">Transmembrane helix</keyword>
<evidence type="ECO:0000313" key="8">
    <source>
        <dbReference type="Proteomes" id="UP000050509"/>
    </source>
</evidence>
<evidence type="ECO:0008006" key="9">
    <source>
        <dbReference type="Google" id="ProtNLM"/>
    </source>
</evidence>
<dbReference type="GO" id="GO:0022857">
    <property type="term" value="F:transmembrane transporter activity"/>
    <property type="evidence" value="ECO:0007669"/>
    <property type="project" value="InterPro"/>
</dbReference>
<comment type="caution">
    <text evidence="7">The sequence shown here is derived from an EMBL/GenBank/DDBJ whole genome shotgun (WGS) entry which is preliminary data.</text>
</comment>
<keyword evidence="2" id="KW-1003">Cell membrane</keyword>
<evidence type="ECO:0000313" key="7">
    <source>
        <dbReference type="EMBL" id="KPV53538.1"/>
    </source>
</evidence>
<dbReference type="AlphaFoldDB" id="A0A0P9D6U6"/>
<dbReference type="EMBL" id="LJCR01000236">
    <property type="protein sequence ID" value="KPV53538.1"/>
    <property type="molecule type" value="Genomic_DNA"/>
</dbReference>
<accession>A0A0P9D6U6</accession>
<gene>
    <name evidence="7" type="ORF">SE17_09115</name>
</gene>
<evidence type="ECO:0000256" key="3">
    <source>
        <dbReference type="ARBA" id="ARBA00022692"/>
    </source>
</evidence>
<evidence type="ECO:0000256" key="4">
    <source>
        <dbReference type="ARBA" id="ARBA00022989"/>
    </source>
</evidence>
<evidence type="ECO:0000256" key="2">
    <source>
        <dbReference type="ARBA" id="ARBA00022475"/>
    </source>
</evidence>